<keyword evidence="7 8" id="KW-0472">Membrane</keyword>
<keyword evidence="5 8" id="KW-0812">Transmembrane</keyword>
<dbReference type="CDD" id="cd06261">
    <property type="entry name" value="TM_PBP2"/>
    <property type="match status" value="1"/>
</dbReference>
<keyword evidence="4" id="KW-1003">Cell membrane</keyword>
<feature type="transmembrane region" description="Helical" evidence="8">
    <location>
        <begin position="102"/>
        <end position="124"/>
    </location>
</feature>
<accession>A0A370BJU6</accession>
<dbReference type="Pfam" id="PF00528">
    <property type="entry name" value="BPD_transp_1"/>
    <property type="match status" value="1"/>
</dbReference>
<dbReference type="EMBL" id="QQNA01000015">
    <property type="protein sequence ID" value="RDG39615.1"/>
    <property type="molecule type" value="Genomic_DNA"/>
</dbReference>
<sequence>MNLSRSARVTLRIAAGLGFAVIYVPLLLVLVNSLNPDRSSGWPPPGLTFHWWADAWHSTGAREALLTSLKAGAGATAIALVLGTLIAFAVQRYRFFGRETISFVVVLPIALPGIITGVALNTAFNTVLEPLGVGLGMFTVIVGHATFCIVVVFNNVIARLRRMPGSYEEAAMDLGAHTFRTFVDITFPLVRSALVAGGLLAFALSFDEIVVTTFTAGPGIQTLPVWIFSNMARPQQAPVVNVVAAVLVLLSVIPIYLAQRMSSDTAASSRI</sequence>
<dbReference type="PANTHER" id="PTHR43848">
    <property type="entry name" value="PUTRESCINE TRANSPORT SYSTEM PERMEASE PROTEIN POTI"/>
    <property type="match status" value="1"/>
</dbReference>
<keyword evidence="11" id="KW-1185">Reference proteome</keyword>
<proteinExistence type="inferred from homology"/>
<dbReference type="InterPro" id="IPR035906">
    <property type="entry name" value="MetI-like_sf"/>
</dbReference>
<evidence type="ECO:0000256" key="3">
    <source>
        <dbReference type="ARBA" id="ARBA00022448"/>
    </source>
</evidence>
<comment type="subcellular location">
    <subcellularLocation>
        <location evidence="1 8">Cell membrane</location>
        <topology evidence="1 8">Multi-pass membrane protein</topology>
    </subcellularLocation>
</comment>
<reference evidence="10 11" key="1">
    <citation type="submission" date="2018-07" db="EMBL/GenBank/DDBJ databases">
        <title>Streptomyces species from bats.</title>
        <authorList>
            <person name="Dunlap C."/>
        </authorList>
    </citation>
    <scope>NUCLEOTIDE SEQUENCE [LARGE SCALE GENOMIC DNA]</scope>
    <source>
        <strain evidence="10 11">AC230</strain>
    </source>
</reference>
<gene>
    <name evidence="10" type="ORF">DVH02_02760</name>
</gene>
<dbReference type="RefSeq" id="WP_114622049.1">
    <property type="nucleotide sequence ID" value="NZ_QQNA01000015.1"/>
</dbReference>
<feature type="transmembrane region" description="Helical" evidence="8">
    <location>
        <begin position="12"/>
        <end position="34"/>
    </location>
</feature>
<feature type="transmembrane region" description="Helical" evidence="8">
    <location>
        <begin position="71"/>
        <end position="90"/>
    </location>
</feature>
<comment type="caution">
    <text evidence="10">The sequence shown here is derived from an EMBL/GenBank/DDBJ whole genome shotgun (WGS) entry which is preliminary data.</text>
</comment>
<evidence type="ECO:0000256" key="7">
    <source>
        <dbReference type="ARBA" id="ARBA00023136"/>
    </source>
</evidence>
<evidence type="ECO:0000256" key="4">
    <source>
        <dbReference type="ARBA" id="ARBA00022475"/>
    </source>
</evidence>
<evidence type="ECO:0000313" key="10">
    <source>
        <dbReference type="EMBL" id="RDG39615.1"/>
    </source>
</evidence>
<dbReference type="InterPro" id="IPR000515">
    <property type="entry name" value="MetI-like"/>
</dbReference>
<dbReference type="Proteomes" id="UP000253741">
    <property type="component" value="Unassembled WGS sequence"/>
</dbReference>
<dbReference type="AlphaFoldDB" id="A0A370BJU6"/>
<dbReference type="GO" id="GO:0005886">
    <property type="term" value="C:plasma membrane"/>
    <property type="evidence" value="ECO:0007669"/>
    <property type="project" value="UniProtKB-SubCell"/>
</dbReference>
<evidence type="ECO:0000259" key="9">
    <source>
        <dbReference type="PROSITE" id="PS50928"/>
    </source>
</evidence>
<dbReference type="InterPro" id="IPR051789">
    <property type="entry name" value="Bact_Polyamine_Transport"/>
</dbReference>
<dbReference type="PANTHER" id="PTHR43848:SF2">
    <property type="entry name" value="PUTRESCINE TRANSPORT SYSTEM PERMEASE PROTEIN POTI"/>
    <property type="match status" value="1"/>
</dbReference>
<keyword evidence="6 8" id="KW-1133">Transmembrane helix</keyword>
<feature type="transmembrane region" description="Helical" evidence="8">
    <location>
        <begin position="239"/>
        <end position="258"/>
    </location>
</feature>
<organism evidence="10 11">
    <name type="scientific">Streptomyces corynorhini</name>
    <dbReference type="NCBI Taxonomy" id="2282652"/>
    <lineage>
        <taxon>Bacteria</taxon>
        <taxon>Bacillati</taxon>
        <taxon>Actinomycetota</taxon>
        <taxon>Actinomycetes</taxon>
        <taxon>Kitasatosporales</taxon>
        <taxon>Streptomycetaceae</taxon>
        <taxon>Streptomyces</taxon>
    </lineage>
</organism>
<dbReference type="GO" id="GO:0055085">
    <property type="term" value="P:transmembrane transport"/>
    <property type="evidence" value="ECO:0007669"/>
    <property type="project" value="InterPro"/>
</dbReference>
<evidence type="ECO:0000256" key="8">
    <source>
        <dbReference type="RuleBase" id="RU363032"/>
    </source>
</evidence>
<evidence type="ECO:0000256" key="1">
    <source>
        <dbReference type="ARBA" id="ARBA00004651"/>
    </source>
</evidence>
<evidence type="ECO:0000256" key="2">
    <source>
        <dbReference type="ARBA" id="ARBA00007069"/>
    </source>
</evidence>
<evidence type="ECO:0000256" key="6">
    <source>
        <dbReference type="ARBA" id="ARBA00022989"/>
    </source>
</evidence>
<evidence type="ECO:0000256" key="5">
    <source>
        <dbReference type="ARBA" id="ARBA00022692"/>
    </source>
</evidence>
<comment type="similarity">
    <text evidence="2">Belongs to the binding-protein-dependent transport system permease family. CysTW subfamily.</text>
</comment>
<feature type="transmembrane region" description="Helical" evidence="8">
    <location>
        <begin position="209"/>
        <end position="227"/>
    </location>
</feature>
<dbReference type="Gene3D" id="1.10.3720.10">
    <property type="entry name" value="MetI-like"/>
    <property type="match status" value="1"/>
</dbReference>
<keyword evidence="3 8" id="KW-0813">Transport</keyword>
<dbReference type="PROSITE" id="PS50928">
    <property type="entry name" value="ABC_TM1"/>
    <property type="match status" value="1"/>
</dbReference>
<evidence type="ECO:0000313" key="11">
    <source>
        <dbReference type="Proteomes" id="UP000253741"/>
    </source>
</evidence>
<feature type="transmembrane region" description="Helical" evidence="8">
    <location>
        <begin position="130"/>
        <end position="153"/>
    </location>
</feature>
<dbReference type="SUPFAM" id="SSF161098">
    <property type="entry name" value="MetI-like"/>
    <property type="match status" value="1"/>
</dbReference>
<protein>
    <submittedName>
        <fullName evidence="10">ABC transporter permease</fullName>
    </submittedName>
</protein>
<feature type="domain" description="ABC transmembrane type-1" evidence="9">
    <location>
        <begin position="65"/>
        <end position="258"/>
    </location>
</feature>
<dbReference type="OrthoDB" id="6496035at2"/>
<name>A0A370BJU6_9ACTN</name>
<feature type="transmembrane region" description="Helical" evidence="8">
    <location>
        <begin position="182"/>
        <end position="203"/>
    </location>
</feature>